<keyword evidence="2" id="KW-0472">Membrane</keyword>
<comment type="caution">
    <text evidence="3">The sequence shown here is derived from an EMBL/GenBank/DDBJ whole genome shotgun (WGS) entry which is preliminary data.</text>
</comment>
<dbReference type="KEGG" id="more:E1B28_013055"/>
<dbReference type="AlphaFoldDB" id="A0A9P7RQ68"/>
<gene>
    <name evidence="3" type="ORF">E1B28_013055</name>
</gene>
<evidence type="ECO:0000256" key="2">
    <source>
        <dbReference type="SAM" id="Phobius"/>
    </source>
</evidence>
<dbReference type="Proteomes" id="UP001049176">
    <property type="component" value="Chromosome 9"/>
</dbReference>
<organism evidence="3 4">
    <name type="scientific">Marasmius oreades</name>
    <name type="common">fairy-ring Marasmius</name>
    <dbReference type="NCBI Taxonomy" id="181124"/>
    <lineage>
        <taxon>Eukaryota</taxon>
        <taxon>Fungi</taxon>
        <taxon>Dikarya</taxon>
        <taxon>Basidiomycota</taxon>
        <taxon>Agaricomycotina</taxon>
        <taxon>Agaricomycetes</taxon>
        <taxon>Agaricomycetidae</taxon>
        <taxon>Agaricales</taxon>
        <taxon>Marasmiineae</taxon>
        <taxon>Marasmiaceae</taxon>
        <taxon>Marasmius</taxon>
    </lineage>
</organism>
<reference evidence="3" key="1">
    <citation type="journal article" date="2021" name="Genome Biol. Evol.">
        <title>The assembled and annotated genome of the fairy-ring fungus Marasmius oreades.</title>
        <authorList>
            <person name="Hiltunen M."/>
            <person name="Ament-Velasquez S.L."/>
            <person name="Johannesson H."/>
        </authorList>
    </citation>
    <scope>NUCLEOTIDE SEQUENCE</scope>
    <source>
        <strain evidence="3">03SP1</strain>
    </source>
</reference>
<keyword evidence="2" id="KW-1133">Transmembrane helix</keyword>
<sequence length="158" mass="17481">MGATDTAAFAVPIAIVLMVAIVAVPCTYVRAMNKRRLRKRQQARKDRVWGSSVAIELSELERTADTVATNPNNHVQPPESAMTRTVRQPERDSLGLAIPPYSSADVQPLSPRELELVAQMSTMAERIRGLEERNRSRPPEYQKTSSPNSTEAEPQRGG</sequence>
<feature type="region of interest" description="Disordered" evidence="1">
    <location>
        <begin position="125"/>
        <end position="158"/>
    </location>
</feature>
<protein>
    <recommendedName>
        <fullName evidence="5">Transmembrane protein</fullName>
    </recommendedName>
</protein>
<feature type="transmembrane region" description="Helical" evidence="2">
    <location>
        <begin position="6"/>
        <end position="31"/>
    </location>
</feature>
<name>A0A9P7RQ68_9AGAR</name>
<accession>A0A9P7RQ68</accession>
<keyword evidence="4" id="KW-1185">Reference proteome</keyword>
<evidence type="ECO:0008006" key="5">
    <source>
        <dbReference type="Google" id="ProtNLM"/>
    </source>
</evidence>
<evidence type="ECO:0000313" key="4">
    <source>
        <dbReference type="Proteomes" id="UP001049176"/>
    </source>
</evidence>
<feature type="region of interest" description="Disordered" evidence="1">
    <location>
        <begin position="60"/>
        <end position="107"/>
    </location>
</feature>
<dbReference type="OrthoDB" id="10581270at2759"/>
<feature type="compositionally biased region" description="Basic and acidic residues" evidence="1">
    <location>
        <begin position="125"/>
        <end position="140"/>
    </location>
</feature>
<dbReference type="GeneID" id="66082130"/>
<keyword evidence="2" id="KW-0812">Transmembrane</keyword>
<feature type="compositionally biased region" description="Polar residues" evidence="1">
    <location>
        <begin position="66"/>
        <end position="75"/>
    </location>
</feature>
<dbReference type="RefSeq" id="XP_043003544.1">
    <property type="nucleotide sequence ID" value="XM_043158200.1"/>
</dbReference>
<evidence type="ECO:0000256" key="1">
    <source>
        <dbReference type="SAM" id="MobiDB-lite"/>
    </source>
</evidence>
<feature type="compositionally biased region" description="Polar residues" evidence="1">
    <location>
        <begin position="142"/>
        <end position="152"/>
    </location>
</feature>
<proteinExistence type="predicted"/>
<evidence type="ECO:0000313" key="3">
    <source>
        <dbReference type="EMBL" id="KAG7087073.1"/>
    </source>
</evidence>
<dbReference type="EMBL" id="CM032189">
    <property type="protein sequence ID" value="KAG7087073.1"/>
    <property type="molecule type" value="Genomic_DNA"/>
</dbReference>